<reference evidence="7" key="2">
    <citation type="submission" date="2021-12" db="EMBL/GenBank/DDBJ databases">
        <title>Resequencing data analysis of finger millet.</title>
        <authorList>
            <person name="Hatakeyama M."/>
            <person name="Aluri S."/>
            <person name="Balachadran M.T."/>
            <person name="Sivarajan S.R."/>
            <person name="Poveda L."/>
            <person name="Shimizu-Inatsugi R."/>
            <person name="Schlapbach R."/>
            <person name="Sreeman S.M."/>
            <person name="Shimizu K.K."/>
        </authorList>
    </citation>
    <scope>NUCLEOTIDE SEQUENCE</scope>
</reference>
<evidence type="ECO:0000313" key="7">
    <source>
        <dbReference type="EMBL" id="GJN33562.1"/>
    </source>
</evidence>
<dbReference type="InterPro" id="IPR019378">
    <property type="entry name" value="GDP-Fuc_O-FucTrfase"/>
</dbReference>
<evidence type="ECO:0000256" key="5">
    <source>
        <dbReference type="ARBA" id="ARBA00023277"/>
    </source>
</evidence>
<keyword evidence="3" id="KW-0808">Transferase</keyword>
<name>A0AAV5FFW8_ELECO</name>
<dbReference type="GO" id="GO:0016757">
    <property type="term" value="F:glycosyltransferase activity"/>
    <property type="evidence" value="ECO:0007669"/>
    <property type="project" value="UniProtKB-KW"/>
</dbReference>
<dbReference type="AlphaFoldDB" id="A0AAV5FFW8"/>
<comment type="caution">
    <text evidence="7">The sequence shown here is derived from an EMBL/GenBank/DDBJ whole genome shotgun (WGS) entry which is preliminary data.</text>
</comment>
<evidence type="ECO:0000256" key="4">
    <source>
        <dbReference type="ARBA" id="ARBA00023253"/>
    </source>
</evidence>
<proteinExistence type="inferred from homology"/>
<dbReference type="Proteomes" id="UP001054889">
    <property type="component" value="Unassembled WGS sequence"/>
</dbReference>
<keyword evidence="5" id="KW-0119">Carbohydrate metabolism</keyword>
<evidence type="ECO:0000256" key="2">
    <source>
        <dbReference type="ARBA" id="ARBA00022676"/>
    </source>
</evidence>
<reference evidence="7" key="1">
    <citation type="journal article" date="2018" name="DNA Res.">
        <title>Multiple hybrid de novo genome assembly of finger millet, an orphan allotetraploid crop.</title>
        <authorList>
            <person name="Hatakeyama M."/>
            <person name="Aluri S."/>
            <person name="Balachadran M.T."/>
            <person name="Sivarajan S.R."/>
            <person name="Patrignani A."/>
            <person name="Gruter S."/>
            <person name="Poveda L."/>
            <person name="Shimizu-Inatsugi R."/>
            <person name="Baeten J."/>
            <person name="Francoijs K.J."/>
            <person name="Nataraja K.N."/>
            <person name="Reddy Y.A.N."/>
            <person name="Phadnis S."/>
            <person name="Ravikumar R.L."/>
            <person name="Schlapbach R."/>
            <person name="Sreeman S.M."/>
            <person name="Shimizu K.K."/>
        </authorList>
    </citation>
    <scope>NUCLEOTIDE SEQUENCE</scope>
</reference>
<gene>
    <name evidence="7" type="primary">gb22180</name>
    <name evidence="7" type="ORF">PR202_gb22180</name>
</gene>
<keyword evidence="4" id="KW-0294">Fucose metabolism</keyword>
<comment type="similarity">
    <text evidence="1">Belongs to the glycosyltransferase GT106 family.</text>
</comment>
<accession>A0AAV5FFW8</accession>
<evidence type="ECO:0000256" key="6">
    <source>
        <dbReference type="ARBA" id="ARBA00030350"/>
    </source>
</evidence>
<organism evidence="7 8">
    <name type="scientific">Eleusine coracana subsp. coracana</name>
    <dbReference type="NCBI Taxonomy" id="191504"/>
    <lineage>
        <taxon>Eukaryota</taxon>
        <taxon>Viridiplantae</taxon>
        <taxon>Streptophyta</taxon>
        <taxon>Embryophyta</taxon>
        <taxon>Tracheophyta</taxon>
        <taxon>Spermatophyta</taxon>
        <taxon>Magnoliopsida</taxon>
        <taxon>Liliopsida</taxon>
        <taxon>Poales</taxon>
        <taxon>Poaceae</taxon>
        <taxon>PACMAD clade</taxon>
        <taxon>Chloridoideae</taxon>
        <taxon>Cynodonteae</taxon>
        <taxon>Eleusininae</taxon>
        <taxon>Eleusine</taxon>
    </lineage>
</organism>
<dbReference type="EMBL" id="BQKI01000085">
    <property type="protein sequence ID" value="GJN33562.1"/>
    <property type="molecule type" value="Genomic_DNA"/>
</dbReference>
<evidence type="ECO:0000256" key="1">
    <source>
        <dbReference type="ARBA" id="ARBA00007737"/>
    </source>
</evidence>
<evidence type="ECO:0000313" key="8">
    <source>
        <dbReference type="Proteomes" id="UP001054889"/>
    </source>
</evidence>
<dbReference type="InterPro" id="IPR024709">
    <property type="entry name" value="FucosylTrfase_pln"/>
</dbReference>
<evidence type="ECO:0000256" key="3">
    <source>
        <dbReference type="ARBA" id="ARBA00022679"/>
    </source>
</evidence>
<protein>
    <recommendedName>
        <fullName evidence="6">O-fucosyltransferase family protein</fullName>
    </recommendedName>
</protein>
<sequence>MFVMLGNMIKHDHFSSSTELSVEATGVEFNSVKVVDNVEMTDAERVGVDHLMEADEELKPCWASPRPKDQLSNGFVTFSLTIGPEYHISQITDAVVIARYLGAALVLPEVRGLKLGNTRKFEDVYDVGKFMRSLNGVVKVIHELPDEVSARKPAVIRVPDQVTEDIISETIQPIFQKNNYLRLAVDFSSVSFQPKETNNKDLDSTACLAMFSSLQLKPEYSEVAKQMLARLKESSKESEGVVLAIDLQKDLLEKKSCRSNGSSRRKGCYYPHEVLGFLRKADIMPAENKGEFLKSSNMDLARALDLEICSQSDVFVPAITGLFYGHVTGKRIPSGWTQILVPAPGPGTSVQNFVSTYVLKKSHLAYKCYC</sequence>
<keyword evidence="8" id="KW-1185">Reference proteome</keyword>
<keyword evidence="2" id="KW-0328">Glycosyltransferase</keyword>
<dbReference type="PANTHER" id="PTHR31288">
    <property type="entry name" value="O-FUCOSYLTRANSFERASE FAMILY PROTEIN"/>
    <property type="match status" value="1"/>
</dbReference>
<dbReference type="GO" id="GO:0006004">
    <property type="term" value="P:fucose metabolic process"/>
    <property type="evidence" value="ECO:0007669"/>
    <property type="project" value="UniProtKB-KW"/>
</dbReference>
<dbReference type="Pfam" id="PF10250">
    <property type="entry name" value="O-FucT"/>
    <property type="match status" value="1"/>
</dbReference>
<dbReference type="PANTHER" id="PTHR31288:SF5">
    <property type="entry name" value="PROTEIN MANNAN SYNTHESIS-RELATED 1"/>
    <property type="match status" value="1"/>
</dbReference>